<dbReference type="SUPFAM" id="SSF55486">
    <property type="entry name" value="Metalloproteases ('zincins'), catalytic domain"/>
    <property type="match status" value="1"/>
</dbReference>
<evidence type="ECO:0008006" key="4">
    <source>
        <dbReference type="Google" id="ProtNLM"/>
    </source>
</evidence>
<dbReference type="InterPro" id="IPR007343">
    <property type="entry name" value="Uncharacterised_pept_Zn_put"/>
</dbReference>
<sequence length="324" mass="33875">MRAMIVVAVAVLGTVTGCSDVLSSQDDSASPPGVSAPADGGGQNTDGDRGQDDSGSSNGNPGTCQGDSCPKLPTPSSTFEGSGVTADNTDKTVSPYLASLLDDLDSAWGAWFTELNWGDPSTGRKLIEPGTTYTTDCTSDDKKIGEISSDLKNAFFCAVDTQPNGKGKPTEGTIILPVETFAGIWKGDVFGASVPSVIVGDFTAATVVAHEYGHNIVFRIADALKIPESSFPQGNNLELIADCFAGNWAATVFDRDDLSLRNILQAATLLPIIGDTGPDQGHGTTRERAAAITTGLTGKSLPTFERRGQPSDCLAKYWPERFSS</sequence>
<proteinExistence type="predicted"/>
<dbReference type="AlphaFoldDB" id="G7GT36"/>
<evidence type="ECO:0000256" key="1">
    <source>
        <dbReference type="SAM" id="MobiDB-lite"/>
    </source>
</evidence>
<dbReference type="eggNOG" id="COG2321">
    <property type="taxonomic scope" value="Bacteria"/>
</dbReference>
<keyword evidence="3" id="KW-1185">Reference proteome</keyword>
<dbReference type="EMBL" id="BAED01000059">
    <property type="protein sequence ID" value="GAB06761.1"/>
    <property type="molecule type" value="Genomic_DNA"/>
</dbReference>
<dbReference type="Proteomes" id="UP000006023">
    <property type="component" value="Unassembled WGS sequence"/>
</dbReference>
<feature type="region of interest" description="Disordered" evidence="1">
    <location>
        <begin position="22"/>
        <end position="88"/>
    </location>
</feature>
<gene>
    <name evidence="2" type="ORF">GOAMR_59_00620</name>
</gene>
<reference evidence="2 3" key="1">
    <citation type="submission" date="2011-11" db="EMBL/GenBank/DDBJ databases">
        <title>Whole genome shotgun sequence of Gordonia amarae NBRC 15530.</title>
        <authorList>
            <person name="Takarada H."/>
            <person name="Hosoyama A."/>
            <person name="Tsuchikane K."/>
            <person name="Katsumata H."/>
            <person name="Yamazaki S."/>
            <person name="Fujita N."/>
        </authorList>
    </citation>
    <scope>NUCLEOTIDE SEQUENCE [LARGE SCALE GENOMIC DNA]</scope>
    <source>
        <strain evidence="2 3">NBRC 15530</strain>
    </source>
</reference>
<comment type="caution">
    <text evidence="2">The sequence shown here is derived from an EMBL/GenBank/DDBJ whole genome shotgun (WGS) entry which is preliminary data.</text>
</comment>
<dbReference type="Pfam" id="PF04228">
    <property type="entry name" value="Zn_peptidase"/>
    <property type="match status" value="1"/>
</dbReference>
<dbReference type="STRING" id="1075090.GOAMR_59_00620"/>
<dbReference type="PROSITE" id="PS51257">
    <property type="entry name" value="PROKAR_LIPOPROTEIN"/>
    <property type="match status" value="1"/>
</dbReference>
<accession>G7GT36</accession>
<name>G7GT36_9ACTN</name>
<evidence type="ECO:0000313" key="2">
    <source>
        <dbReference type="EMBL" id="GAB06761.1"/>
    </source>
</evidence>
<organism evidence="2 3">
    <name type="scientific">Gordonia amarae NBRC 15530</name>
    <dbReference type="NCBI Taxonomy" id="1075090"/>
    <lineage>
        <taxon>Bacteria</taxon>
        <taxon>Bacillati</taxon>
        <taxon>Actinomycetota</taxon>
        <taxon>Actinomycetes</taxon>
        <taxon>Mycobacteriales</taxon>
        <taxon>Gordoniaceae</taxon>
        <taxon>Gordonia</taxon>
    </lineage>
</organism>
<evidence type="ECO:0000313" key="3">
    <source>
        <dbReference type="Proteomes" id="UP000006023"/>
    </source>
</evidence>
<protein>
    <recommendedName>
        <fullName evidence="4">Metalloprotease</fullName>
    </recommendedName>
</protein>